<dbReference type="InterPro" id="IPR029058">
    <property type="entry name" value="AB_hydrolase_fold"/>
</dbReference>
<evidence type="ECO:0000313" key="3">
    <source>
        <dbReference type="EMBL" id="KAB1207376.1"/>
    </source>
</evidence>
<protein>
    <submittedName>
        <fullName evidence="3">Serine carboxypeptidase-like 18</fullName>
    </submittedName>
</protein>
<keyword evidence="2" id="KW-0732">Signal</keyword>
<evidence type="ECO:0000313" key="4">
    <source>
        <dbReference type="Proteomes" id="UP000516437"/>
    </source>
</evidence>
<organism evidence="3 4">
    <name type="scientific">Morella rubra</name>
    <name type="common">Chinese bayberry</name>
    <dbReference type="NCBI Taxonomy" id="262757"/>
    <lineage>
        <taxon>Eukaryota</taxon>
        <taxon>Viridiplantae</taxon>
        <taxon>Streptophyta</taxon>
        <taxon>Embryophyta</taxon>
        <taxon>Tracheophyta</taxon>
        <taxon>Spermatophyta</taxon>
        <taxon>Magnoliopsida</taxon>
        <taxon>eudicotyledons</taxon>
        <taxon>Gunneridae</taxon>
        <taxon>Pentapetalae</taxon>
        <taxon>rosids</taxon>
        <taxon>fabids</taxon>
        <taxon>Fagales</taxon>
        <taxon>Myricaceae</taxon>
        <taxon>Morella</taxon>
    </lineage>
</organism>
<dbReference type="Gene3D" id="3.40.50.12670">
    <property type="match status" value="1"/>
</dbReference>
<keyword evidence="3" id="KW-0121">Carboxypeptidase</keyword>
<dbReference type="PANTHER" id="PTHR11802:SF335">
    <property type="entry name" value="SERINE CARBOXYPEPTIDASE-LIKE 18"/>
    <property type="match status" value="1"/>
</dbReference>
<evidence type="ECO:0000256" key="2">
    <source>
        <dbReference type="SAM" id="SignalP"/>
    </source>
</evidence>
<feature type="chain" id="PRO_5025465493" evidence="2">
    <location>
        <begin position="25"/>
        <end position="430"/>
    </location>
</feature>
<keyword evidence="4" id="KW-1185">Reference proteome</keyword>
<feature type="signal peptide" evidence="2">
    <location>
        <begin position="1"/>
        <end position="24"/>
    </location>
</feature>
<dbReference type="GO" id="GO:0016747">
    <property type="term" value="F:acyltransferase activity, transferring groups other than amino-acyl groups"/>
    <property type="evidence" value="ECO:0007669"/>
    <property type="project" value="TreeGrafter"/>
</dbReference>
<dbReference type="GO" id="GO:0019748">
    <property type="term" value="P:secondary metabolic process"/>
    <property type="evidence" value="ECO:0007669"/>
    <property type="project" value="TreeGrafter"/>
</dbReference>
<dbReference type="AlphaFoldDB" id="A0A6A1V581"/>
<keyword evidence="3" id="KW-0378">Hydrolase</keyword>
<accession>A0A6A1V581</accession>
<keyword evidence="3" id="KW-0645">Protease</keyword>
<reference evidence="3 4" key="1">
    <citation type="journal article" date="2019" name="Plant Biotechnol. J.">
        <title>The red bayberry genome and genetic basis of sex determination.</title>
        <authorList>
            <person name="Jia H.M."/>
            <person name="Jia H.J."/>
            <person name="Cai Q.L."/>
            <person name="Wang Y."/>
            <person name="Zhao H.B."/>
            <person name="Yang W.F."/>
            <person name="Wang G.Y."/>
            <person name="Li Y.H."/>
            <person name="Zhan D.L."/>
            <person name="Shen Y.T."/>
            <person name="Niu Q.F."/>
            <person name="Chang L."/>
            <person name="Qiu J."/>
            <person name="Zhao L."/>
            <person name="Xie H.B."/>
            <person name="Fu W.Y."/>
            <person name="Jin J."/>
            <person name="Li X.W."/>
            <person name="Jiao Y."/>
            <person name="Zhou C.C."/>
            <person name="Tu T."/>
            <person name="Chai C.Y."/>
            <person name="Gao J.L."/>
            <person name="Fan L.J."/>
            <person name="van de Weg E."/>
            <person name="Wang J.Y."/>
            <person name="Gao Z.S."/>
        </authorList>
    </citation>
    <scope>NUCLEOTIDE SEQUENCE [LARGE SCALE GENOMIC DNA]</scope>
    <source>
        <tissue evidence="3">Leaves</tissue>
    </source>
</reference>
<gene>
    <name evidence="3" type="ORF">CJ030_MR7G017441</name>
</gene>
<dbReference type="PRINTS" id="PR00724">
    <property type="entry name" value="CRBOXYPTASEC"/>
</dbReference>
<evidence type="ECO:0000256" key="1">
    <source>
        <dbReference type="ARBA" id="ARBA00009431"/>
    </source>
</evidence>
<dbReference type="GO" id="GO:0004185">
    <property type="term" value="F:serine-type carboxypeptidase activity"/>
    <property type="evidence" value="ECO:0007669"/>
    <property type="project" value="InterPro"/>
</dbReference>
<dbReference type="Gene3D" id="3.40.50.1820">
    <property type="entry name" value="alpha/beta hydrolase"/>
    <property type="match status" value="1"/>
</dbReference>
<sequence>MASRATTACLHLLLLLLISGNAVSHWIVKTLPGYPGDLPFTLETGYITVGNVEFFYYFVESEGNPAADPLLLYYNGGPGCSGLNGFFYQIGPLKFDIRGYAGGLPSLMYEPNAWSKTASIIFLDGPVGAGFSYATTQEAWNSTDTLWAAQTDEFLRNWLGEHPDFRDNPVFLGSDSYAGIGYSIGCPHTNTVLETNTRIPFAHRMALITDAMYEAAKTSCQGNYAYPTNADCTEALAAITECTQLVSEAMILEPNCALVSPNLKEERARSLRENSHNFIPPSLRTGDFWCKKFDYVLSVIWGNYRSVQDALHVRPGTVKEFFRCNLTLEYTPDVNDAVPYHRNLTDSGLQILVFSGDHDMAITHIGTEDWIYSLDLTVDSDWRPWFVDGQVAGYTMKFTNNGYRLTYATLKARRNFLNFQWIDLINELFY</sequence>
<dbReference type="PANTHER" id="PTHR11802">
    <property type="entry name" value="SERINE PROTEASE FAMILY S10 SERINE CARBOXYPEPTIDASE"/>
    <property type="match status" value="1"/>
</dbReference>
<dbReference type="OrthoDB" id="1464862at2759"/>
<dbReference type="InterPro" id="IPR001563">
    <property type="entry name" value="Peptidase_S10"/>
</dbReference>
<comment type="similarity">
    <text evidence="1">Belongs to the peptidase S10 family.</text>
</comment>
<proteinExistence type="inferred from homology"/>
<dbReference type="Pfam" id="PF00450">
    <property type="entry name" value="Peptidase_S10"/>
    <property type="match status" value="2"/>
</dbReference>
<dbReference type="GO" id="GO:0006508">
    <property type="term" value="P:proteolysis"/>
    <property type="evidence" value="ECO:0007669"/>
    <property type="project" value="InterPro"/>
</dbReference>
<name>A0A6A1V581_9ROSI</name>
<comment type="caution">
    <text evidence="3">The sequence shown here is derived from an EMBL/GenBank/DDBJ whole genome shotgun (WGS) entry which is preliminary data.</text>
</comment>
<dbReference type="SUPFAM" id="SSF53474">
    <property type="entry name" value="alpha/beta-Hydrolases"/>
    <property type="match status" value="1"/>
</dbReference>
<dbReference type="EMBL" id="RXIC02000025">
    <property type="protein sequence ID" value="KAB1207376.1"/>
    <property type="molecule type" value="Genomic_DNA"/>
</dbReference>
<dbReference type="Proteomes" id="UP000516437">
    <property type="component" value="Chromosome 7"/>
</dbReference>